<evidence type="ECO:0000256" key="1">
    <source>
        <dbReference type="ARBA" id="ARBA00022737"/>
    </source>
</evidence>
<dbReference type="Proteomes" id="UP000807342">
    <property type="component" value="Unassembled WGS sequence"/>
</dbReference>
<proteinExistence type="predicted"/>
<keyword evidence="1" id="KW-0677">Repeat</keyword>
<evidence type="ECO:0000313" key="5">
    <source>
        <dbReference type="Proteomes" id="UP000807342"/>
    </source>
</evidence>
<feature type="region of interest" description="Disordered" evidence="2">
    <location>
        <begin position="595"/>
        <end position="650"/>
    </location>
</feature>
<dbReference type="Gene3D" id="3.40.50.300">
    <property type="entry name" value="P-loop containing nucleotide triphosphate hydrolases"/>
    <property type="match status" value="1"/>
</dbReference>
<accession>A0A9P5X3J2</accession>
<evidence type="ECO:0000259" key="3">
    <source>
        <dbReference type="Pfam" id="PF24883"/>
    </source>
</evidence>
<name>A0A9P5X3J2_9AGAR</name>
<dbReference type="InterPro" id="IPR056884">
    <property type="entry name" value="NPHP3-like_N"/>
</dbReference>
<feature type="domain" description="Nephrocystin 3-like N-terminal" evidence="3">
    <location>
        <begin position="75"/>
        <end position="225"/>
    </location>
</feature>
<evidence type="ECO:0000313" key="4">
    <source>
        <dbReference type="EMBL" id="KAF9443929.1"/>
    </source>
</evidence>
<feature type="compositionally biased region" description="Polar residues" evidence="2">
    <location>
        <begin position="599"/>
        <end position="617"/>
    </location>
</feature>
<keyword evidence="5" id="KW-1185">Reference proteome</keyword>
<dbReference type="PANTHER" id="PTHR10039:SF17">
    <property type="entry name" value="FUNGAL STAND N-TERMINAL GOODBYE DOMAIN-CONTAINING PROTEIN-RELATED"/>
    <property type="match status" value="1"/>
</dbReference>
<comment type="caution">
    <text evidence="4">The sequence shown here is derived from an EMBL/GenBank/DDBJ whole genome shotgun (WGS) entry which is preliminary data.</text>
</comment>
<protein>
    <recommendedName>
        <fullName evidence="3">Nephrocystin 3-like N-terminal domain-containing protein</fullName>
    </recommendedName>
</protein>
<reference evidence="4" key="1">
    <citation type="submission" date="2020-11" db="EMBL/GenBank/DDBJ databases">
        <authorList>
            <consortium name="DOE Joint Genome Institute"/>
            <person name="Ahrendt S."/>
            <person name="Riley R."/>
            <person name="Andreopoulos W."/>
            <person name="Labutti K."/>
            <person name="Pangilinan J."/>
            <person name="Ruiz-Duenas F.J."/>
            <person name="Barrasa J.M."/>
            <person name="Sanchez-Garcia M."/>
            <person name="Camarero S."/>
            <person name="Miyauchi S."/>
            <person name="Serrano A."/>
            <person name="Linde D."/>
            <person name="Babiker R."/>
            <person name="Drula E."/>
            <person name="Ayuso-Fernandez I."/>
            <person name="Pacheco R."/>
            <person name="Padilla G."/>
            <person name="Ferreira P."/>
            <person name="Barriuso J."/>
            <person name="Kellner H."/>
            <person name="Castanera R."/>
            <person name="Alfaro M."/>
            <person name="Ramirez L."/>
            <person name="Pisabarro A.G."/>
            <person name="Kuo A."/>
            <person name="Tritt A."/>
            <person name="Lipzen A."/>
            <person name="He G."/>
            <person name="Yan M."/>
            <person name="Ng V."/>
            <person name="Cullen D."/>
            <person name="Martin F."/>
            <person name="Rosso M.-N."/>
            <person name="Henrissat B."/>
            <person name="Hibbett D."/>
            <person name="Martinez A.T."/>
            <person name="Grigoriev I.V."/>
        </authorList>
    </citation>
    <scope>NUCLEOTIDE SEQUENCE</scope>
    <source>
        <strain evidence="4">MF-IS2</strain>
    </source>
</reference>
<evidence type="ECO:0000256" key="2">
    <source>
        <dbReference type="SAM" id="MobiDB-lite"/>
    </source>
</evidence>
<dbReference type="InterPro" id="IPR027417">
    <property type="entry name" value="P-loop_NTPase"/>
</dbReference>
<dbReference type="AlphaFoldDB" id="A0A9P5X3J2"/>
<gene>
    <name evidence="4" type="ORF">P691DRAFT_808132</name>
</gene>
<organism evidence="4 5">
    <name type="scientific">Macrolepiota fuliginosa MF-IS2</name>
    <dbReference type="NCBI Taxonomy" id="1400762"/>
    <lineage>
        <taxon>Eukaryota</taxon>
        <taxon>Fungi</taxon>
        <taxon>Dikarya</taxon>
        <taxon>Basidiomycota</taxon>
        <taxon>Agaricomycotina</taxon>
        <taxon>Agaricomycetes</taxon>
        <taxon>Agaricomycetidae</taxon>
        <taxon>Agaricales</taxon>
        <taxon>Agaricineae</taxon>
        <taxon>Agaricaceae</taxon>
        <taxon>Macrolepiota</taxon>
    </lineage>
</organism>
<feature type="compositionally biased region" description="Polar residues" evidence="2">
    <location>
        <begin position="635"/>
        <end position="644"/>
    </location>
</feature>
<dbReference type="EMBL" id="MU151421">
    <property type="protein sequence ID" value="KAF9443929.1"/>
    <property type="molecule type" value="Genomic_DNA"/>
</dbReference>
<sequence length="675" mass="76666">MAEPHILPGAHDFVMNQPQFIDHPQPEKQGLKILLKASLPDAAYDSSEHPRNCHPGTRIQYIDQIVKWGIEGLDSGHHIFWLKGPAGVGKSAIAQSCAEEFASRNKLAAAFFFSRPNQRDNPQRLFTSISYQWASKRKTYAEILKSTIHDDPTIVNKELHHQFHHLFVSPLQELAAKGEGISERVVIIDGLDECAGVAAQRTIVQIVAASIRDNTTPVIWLICSRLEPHLVATFKSPEVSTVTHQEELKVSRAIDNEIAKYLTDELAKIGMEHDLPIPWPCERDIGTLINLSGGLFIYANTVVRFIGDHNSLGPEDQLRAVVALATSVAKGSTEHPLSELDLFYLLIMQRIPAKILRTVQWILLATFISGAWTDVKSNRQFLGLSQSQFQAACRTLHSVMKVEGNMIVFYHASFMDFMEDPQRSRQFCIWKDSGLALRTDLTQRLRAVCNDPDIEPYSKSFCALIRADSENGGKDVDAYENVVIGFFFLYSTLPWDAIAFTALASINFKKMSEFWVNSHLGVPGGIGKLFSHIPEEDRNKIIWSCKDRDRDIFAWEVAQMPPDADWDSSYILGHGQHKCFLWYIPNISIPMPYRERPLTENSTNKRPTTNHQTSGRQTPDRLSPECPTTEHLTTKYPTSEQPISNKVPRRPTQRFKFWRSPTFRRLVQHCRFRQP</sequence>
<dbReference type="PANTHER" id="PTHR10039">
    <property type="entry name" value="AMELOGENIN"/>
    <property type="match status" value="1"/>
</dbReference>
<dbReference type="SUPFAM" id="SSF52540">
    <property type="entry name" value="P-loop containing nucleoside triphosphate hydrolases"/>
    <property type="match status" value="1"/>
</dbReference>
<dbReference type="Pfam" id="PF24883">
    <property type="entry name" value="NPHP3_N"/>
    <property type="match status" value="1"/>
</dbReference>